<dbReference type="GO" id="GO:0030288">
    <property type="term" value="C:outer membrane-bounded periplasmic space"/>
    <property type="evidence" value="ECO:0007669"/>
    <property type="project" value="TreeGrafter"/>
</dbReference>
<dbReference type="PANTHER" id="PTHR30290">
    <property type="entry name" value="PERIPLASMIC BINDING COMPONENT OF ABC TRANSPORTER"/>
    <property type="match status" value="1"/>
</dbReference>
<evidence type="ECO:0000313" key="6">
    <source>
        <dbReference type="Proteomes" id="UP000235916"/>
    </source>
</evidence>
<dbReference type="GO" id="GO:0043190">
    <property type="term" value="C:ATP-binding cassette (ABC) transporter complex"/>
    <property type="evidence" value="ECO:0007669"/>
    <property type="project" value="InterPro"/>
</dbReference>
<feature type="domain" description="Solute-binding protein family 5" evidence="4">
    <location>
        <begin position="84"/>
        <end position="463"/>
    </location>
</feature>
<dbReference type="GO" id="GO:1904680">
    <property type="term" value="F:peptide transmembrane transporter activity"/>
    <property type="evidence" value="ECO:0007669"/>
    <property type="project" value="TreeGrafter"/>
</dbReference>
<accession>A0A2N8L033</accession>
<reference evidence="5 6" key="1">
    <citation type="submission" date="2018-01" db="EMBL/GenBank/DDBJ databases">
        <title>Draft genome sequence of Paucibacter aquatile CR182 isolated from freshwater of the Nakdong River.</title>
        <authorList>
            <person name="Choi A."/>
            <person name="Chung E.J."/>
        </authorList>
    </citation>
    <scope>NUCLEOTIDE SEQUENCE [LARGE SCALE GENOMIC DNA]</scope>
    <source>
        <strain evidence="5 6">CR182</strain>
    </source>
</reference>
<proteinExistence type="inferred from homology"/>
<dbReference type="AlphaFoldDB" id="A0A2N8L033"/>
<dbReference type="PANTHER" id="PTHR30290:SF38">
    <property type="entry name" value="D,D-DIPEPTIDE-BINDING PERIPLASMIC PROTEIN DDPA-RELATED"/>
    <property type="match status" value="1"/>
</dbReference>
<evidence type="ECO:0000256" key="2">
    <source>
        <dbReference type="ARBA" id="ARBA00022729"/>
    </source>
</evidence>
<feature type="chain" id="PRO_5014686151" evidence="3">
    <location>
        <begin position="40"/>
        <end position="542"/>
    </location>
</feature>
<dbReference type="SUPFAM" id="SSF53850">
    <property type="entry name" value="Periplasmic binding protein-like II"/>
    <property type="match status" value="1"/>
</dbReference>
<dbReference type="InterPro" id="IPR000914">
    <property type="entry name" value="SBP_5_dom"/>
</dbReference>
<dbReference type="CDD" id="cd08493">
    <property type="entry name" value="PBP2_DppA_like"/>
    <property type="match status" value="1"/>
</dbReference>
<evidence type="ECO:0000256" key="1">
    <source>
        <dbReference type="ARBA" id="ARBA00005695"/>
    </source>
</evidence>
<dbReference type="Gene3D" id="3.90.76.10">
    <property type="entry name" value="Dipeptide-binding Protein, Domain 1"/>
    <property type="match status" value="1"/>
</dbReference>
<dbReference type="GO" id="GO:0042938">
    <property type="term" value="P:dipeptide transport"/>
    <property type="evidence" value="ECO:0007669"/>
    <property type="project" value="TreeGrafter"/>
</dbReference>
<organism evidence="5 6">
    <name type="scientific">Kinneretia aquatilis</name>
    <dbReference type="NCBI Taxonomy" id="2070761"/>
    <lineage>
        <taxon>Bacteria</taxon>
        <taxon>Pseudomonadati</taxon>
        <taxon>Pseudomonadota</taxon>
        <taxon>Betaproteobacteria</taxon>
        <taxon>Burkholderiales</taxon>
        <taxon>Sphaerotilaceae</taxon>
        <taxon>Roseateles</taxon>
    </lineage>
</organism>
<dbReference type="Gene3D" id="3.10.105.10">
    <property type="entry name" value="Dipeptide-binding Protein, Domain 3"/>
    <property type="match status" value="1"/>
</dbReference>
<dbReference type="OrthoDB" id="9801799at2"/>
<protein>
    <submittedName>
        <fullName evidence="5">ABC transporter substrate-binding protein</fullName>
    </submittedName>
</protein>
<keyword evidence="6" id="KW-1185">Reference proteome</keyword>
<dbReference type="Gene3D" id="3.40.190.10">
    <property type="entry name" value="Periplasmic binding protein-like II"/>
    <property type="match status" value="1"/>
</dbReference>
<dbReference type="EMBL" id="POSP01000003">
    <property type="protein sequence ID" value="PND39066.1"/>
    <property type="molecule type" value="Genomic_DNA"/>
</dbReference>
<evidence type="ECO:0000259" key="4">
    <source>
        <dbReference type="Pfam" id="PF00496"/>
    </source>
</evidence>
<sequence length="542" mass="59674">MNAPAFPPLSRPSASLRLAGLAPLSLALAAALLAVPALAAKPLIFCADASPEGFDPGLWDSSTTNNANRQMFQGLLAFKRGSTELVPRLATAWQMSPDAKTLTLTLRRGVQFHKAPGFTPSRAMNADDVLFTFGRFLNPEHPFNKAFPATFVYPQNMGLAQMVEGLDRVDDHTVRFRLKQANASFASNLAMVWASIHSAEYGAHLLKQGRANQINNQPVGTGPYRFKSYAKDDVLRMEPHPEYWGNKQAGALVFSISREANVRVQKLLAGECQVAAALRDVDLAALDGKPDITVMKTQALNISYLSFNLKKAPTDQREVREALDIAIDRNAIFKALFPRGDALQAVSAFPPSIPGYNSKLKNEYNPARARELLAKAGHAKGLELDLWALPVARPTNPNGQLMAQLIQQDWAKIGVKANIKTYEWGEYLKRANQGEHSVYMSGWSGETGDADEFLTPNLSCAANQSGIKFCNKEFDALIDAARATPDAKKRQAAYEKAQEIFKRERPWITMAHSAIYMPVRRDVSGFIMAPNGSVDFENVQRK</sequence>
<feature type="signal peptide" evidence="3">
    <location>
        <begin position="1"/>
        <end position="39"/>
    </location>
</feature>
<dbReference type="InterPro" id="IPR039424">
    <property type="entry name" value="SBP_5"/>
</dbReference>
<dbReference type="PIRSF" id="PIRSF002741">
    <property type="entry name" value="MppA"/>
    <property type="match status" value="1"/>
</dbReference>
<dbReference type="Proteomes" id="UP000235916">
    <property type="component" value="Unassembled WGS sequence"/>
</dbReference>
<name>A0A2N8L033_9BURK</name>
<evidence type="ECO:0000256" key="3">
    <source>
        <dbReference type="SAM" id="SignalP"/>
    </source>
</evidence>
<comment type="caution">
    <text evidence="5">The sequence shown here is derived from an EMBL/GenBank/DDBJ whole genome shotgun (WGS) entry which is preliminary data.</text>
</comment>
<dbReference type="Pfam" id="PF00496">
    <property type="entry name" value="SBP_bac_5"/>
    <property type="match status" value="1"/>
</dbReference>
<dbReference type="InterPro" id="IPR030678">
    <property type="entry name" value="Peptide/Ni-bd"/>
</dbReference>
<keyword evidence="2 3" id="KW-0732">Signal</keyword>
<evidence type="ECO:0000313" key="5">
    <source>
        <dbReference type="EMBL" id="PND39066.1"/>
    </source>
</evidence>
<gene>
    <name evidence="5" type="ORF">C1O66_17075</name>
</gene>
<comment type="similarity">
    <text evidence="1">Belongs to the bacterial solute-binding protein 5 family.</text>
</comment>